<evidence type="ECO:0008006" key="4">
    <source>
        <dbReference type="Google" id="ProtNLM"/>
    </source>
</evidence>
<protein>
    <recommendedName>
        <fullName evidence="4">Glycosyl transferase family 2</fullName>
    </recommendedName>
</protein>
<dbReference type="Pfam" id="PF13704">
    <property type="entry name" value="Glyco_tranf_2_4"/>
    <property type="match status" value="1"/>
</dbReference>
<feature type="region of interest" description="Disordered" evidence="1">
    <location>
        <begin position="316"/>
        <end position="340"/>
    </location>
</feature>
<gene>
    <name evidence="2" type="ORF">GCM10010991_32560</name>
</gene>
<comment type="caution">
    <text evidence="2">The sequence shown here is derived from an EMBL/GenBank/DDBJ whole genome shotgun (WGS) entry which is preliminary data.</text>
</comment>
<feature type="compositionally biased region" description="Low complexity" evidence="1">
    <location>
        <begin position="316"/>
        <end position="330"/>
    </location>
</feature>
<name>A0A918DE74_9RHOB</name>
<dbReference type="AlphaFoldDB" id="A0A918DE74"/>
<evidence type="ECO:0000256" key="1">
    <source>
        <dbReference type="SAM" id="MobiDB-lite"/>
    </source>
</evidence>
<sequence length="633" mass="70663">MQMQSDPMPPSLTLFFIVEPPSYQYLACYLAASIRKHFPPEVRLVGYCPEHRLSEVDPAAVETLRRMGCEVRGFKAEGMFEPAYPHGNKILACLQPRETEFSGFVDSDVVMTRANTVESLVRAGHVSASPAASLRWAPSDLWERLYGAFDMPVPDERIRLMRDRRVAVVPYYSSGFVLFPEQHRTPEGKSFPQVWYETARHIDALPNLDSKRPYLDQMTLPIAIRRAGLEWNELTENQHYILGGSLRGKAVANVDQIFAVHYRKWEVLAEAGMAQAAYEGLREQVGTSRVKWIYRAPLPAGIAPMAEAAPAPSAPVAATAAEAPATAAPTPDTPTGPDPSKARMAAVTMVKGDHAFLSRWIGYYGPLIGRENLYILRHGPDPEIDRIAEGANVVHLPDTGDKSGFDRRRWATLSQFTGGLTLYYNWVLCTDVDEIVAPDPATGQTLPDYLDALFAAGRAPRVISPFAIEIVHTPATEPEPLDPDRPILSVRRNFRLNSNYAKPCITRGRIAFSIGGHGSTTKDVTLDPKLFLFHLRFMDDALSRARLLSRKAWAEEKSGPTVENAKGGSTWHQGTESFEILSKLTPVEERAEFPDFVQKMREGRTQATSGNWFFRGMRSAELYRLPDRFSTLF</sequence>
<evidence type="ECO:0000313" key="3">
    <source>
        <dbReference type="Proteomes" id="UP000598196"/>
    </source>
</evidence>
<accession>A0A918DE74</accession>
<dbReference type="EMBL" id="BMLP01000008">
    <property type="protein sequence ID" value="GGO37227.1"/>
    <property type="molecule type" value="Genomic_DNA"/>
</dbReference>
<evidence type="ECO:0000313" key="2">
    <source>
        <dbReference type="EMBL" id="GGO37227.1"/>
    </source>
</evidence>
<reference evidence="2 3" key="1">
    <citation type="journal article" date="2014" name="Int. J. Syst. Evol. Microbiol.">
        <title>Complete genome sequence of Corynebacterium casei LMG S-19264T (=DSM 44701T), isolated from a smear-ripened cheese.</title>
        <authorList>
            <consortium name="US DOE Joint Genome Institute (JGI-PGF)"/>
            <person name="Walter F."/>
            <person name="Albersmeier A."/>
            <person name="Kalinowski J."/>
            <person name="Ruckert C."/>
        </authorList>
    </citation>
    <scope>NUCLEOTIDE SEQUENCE [LARGE SCALE GENOMIC DNA]</scope>
    <source>
        <strain evidence="2 3">CGMCC 1.7029</strain>
    </source>
</reference>
<keyword evidence="3" id="KW-1185">Reference proteome</keyword>
<dbReference type="Proteomes" id="UP000598196">
    <property type="component" value="Unassembled WGS sequence"/>
</dbReference>
<proteinExistence type="predicted"/>
<organism evidence="2 3">
    <name type="scientific">Gemmobacter aquaticus</name>
    <dbReference type="NCBI Taxonomy" id="490185"/>
    <lineage>
        <taxon>Bacteria</taxon>
        <taxon>Pseudomonadati</taxon>
        <taxon>Pseudomonadota</taxon>
        <taxon>Alphaproteobacteria</taxon>
        <taxon>Rhodobacterales</taxon>
        <taxon>Paracoccaceae</taxon>
        <taxon>Gemmobacter</taxon>
    </lineage>
</organism>